<proteinExistence type="predicted"/>
<dbReference type="InterPro" id="IPR016040">
    <property type="entry name" value="NAD(P)-bd_dom"/>
</dbReference>
<dbReference type="RefSeq" id="WP_120723275.1">
    <property type="nucleotide sequence ID" value="NZ_CP032698.1"/>
</dbReference>
<dbReference type="KEGG" id="shun:DWB77_04929"/>
<evidence type="ECO:0000313" key="2">
    <source>
        <dbReference type="EMBL" id="AYG82742.1"/>
    </source>
</evidence>
<dbReference type="GO" id="GO:0004074">
    <property type="term" value="F:biliverdin reductase [NAD(P)H] activity"/>
    <property type="evidence" value="ECO:0007669"/>
    <property type="project" value="TreeGrafter"/>
</dbReference>
<dbReference type="Gene3D" id="3.40.50.720">
    <property type="entry name" value="NAD(P)-binding Rossmann-like Domain"/>
    <property type="match status" value="1"/>
</dbReference>
<dbReference type="PANTHER" id="PTHR43355:SF2">
    <property type="entry name" value="FLAVIN REDUCTASE (NADPH)"/>
    <property type="match status" value="1"/>
</dbReference>
<name>A0A387HP84_9ACTN</name>
<dbReference type="InterPro" id="IPR036291">
    <property type="entry name" value="NAD(P)-bd_dom_sf"/>
</dbReference>
<dbReference type="EMBL" id="CP032698">
    <property type="protein sequence ID" value="AYG82742.1"/>
    <property type="molecule type" value="Genomic_DNA"/>
</dbReference>
<feature type="domain" description="NAD(P)-binding" evidence="1">
    <location>
        <begin position="8"/>
        <end position="211"/>
    </location>
</feature>
<dbReference type="SUPFAM" id="SSF51735">
    <property type="entry name" value="NAD(P)-binding Rossmann-fold domains"/>
    <property type="match status" value="1"/>
</dbReference>
<dbReference type="InterPro" id="IPR051606">
    <property type="entry name" value="Polyketide_Oxido-like"/>
</dbReference>
<dbReference type="GO" id="GO:0042602">
    <property type="term" value="F:riboflavin reductase (NADPH) activity"/>
    <property type="evidence" value="ECO:0007669"/>
    <property type="project" value="TreeGrafter"/>
</dbReference>
<gene>
    <name evidence="2" type="ORF">DWB77_04929</name>
</gene>
<organism evidence="2 3">
    <name type="scientific">Streptomyces hundungensis</name>
    <dbReference type="NCBI Taxonomy" id="1077946"/>
    <lineage>
        <taxon>Bacteria</taxon>
        <taxon>Bacillati</taxon>
        <taxon>Actinomycetota</taxon>
        <taxon>Actinomycetes</taxon>
        <taxon>Kitasatosporales</taxon>
        <taxon>Streptomycetaceae</taxon>
        <taxon>Streptomyces</taxon>
    </lineage>
</organism>
<evidence type="ECO:0000259" key="1">
    <source>
        <dbReference type="Pfam" id="PF13460"/>
    </source>
</evidence>
<dbReference type="OrthoDB" id="3763081at2"/>
<dbReference type="PANTHER" id="PTHR43355">
    <property type="entry name" value="FLAVIN REDUCTASE (NADPH)"/>
    <property type="match status" value="1"/>
</dbReference>
<keyword evidence="3" id="KW-1185">Reference proteome</keyword>
<dbReference type="Pfam" id="PF13460">
    <property type="entry name" value="NAD_binding_10"/>
    <property type="match status" value="1"/>
</dbReference>
<dbReference type="AlphaFoldDB" id="A0A387HP84"/>
<sequence length="222" mass="23629">MKLTIFAASGGIGRLAVQQAVAAGHEVTAAVRDPAKVTWDEVRTVAVDLSRPDPDALSEALAGADAVLSGLGAATKADFGVAERGTRAICEAMRATGVRRIVVISAAPIGTVPSPGRPNPPRHDPGDAFMQRSVAYPIVKAILKKRYADLARMEDVLRASSLDWTALRPPRLNDKALTRRYRTEVGRNVRGGGIISRADVAHCMLEILDDPATFRQTVGLSD</sequence>
<evidence type="ECO:0000313" key="3">
    <source>
        <dbReference type="Proteomes" id="UP000271554"/>
    </source>
</evidence>
<accession>A0A387HP84</accession>
<reference evidence="2 3" key="1">
    <citation type="submission" date="2018-10" db="EMBL/GenBank/DDBJ databases">
        <title>Relationship between Morphology and Antimicrobial Activity in Streptomyces.</title>
        <authorList>
            <person name="Kang H.J."/>
            <person name="Kim S.B."/>
        </authorList>
    </citation>
    <scope>NUCLEOTIDE SEQUENCE [LARGE SCALE GENOMIC DNA]</scope>
    <source>
        <strain evidence="2 3">BH38</strain>
    </source>
</reference>
<protein>
    <recommendedName>
        <fullName evidence="1">NAD(P)-binding domain-containing protein</fullName>
    </recommendedName>
</protein>
<dbReference type="Proteomes" id="UP000271554">
    <property type="component" value="Chromosome"/>
</dbReference>